<evidence type="ECO:0000313" key="3">
    <source>
        <dbReference type="Proteomes" id="UP000291191"/>
    </source>
</evidence>
<protein>
    <recommendedName>
        <fullName evidence="1">PD-(D/E)XK endonuclease-like domain-containing protein</fullName>
    </recommendedName>
</protein>
<dbReference type="Pfam" id="PF12705">
    <property type="entry name" value="PDDEXK_1"/>
    <property type="match status" value="1"/>
</dbReference>
<reference evidence="2 3" key="1">
    <citation type="journal article" date="2019" name="Science, e1252229">
        <title>Invertible promoters mediate bacterial phase variation, antibiotic resistance, and host adaptation in the gut.</title>
        <authorList>
            <person name="Jiang X."/>
            <person name="Hall A.B."/>
            <person name="Arthur T.D."/>
            <person name="Plichta D.R."/>
            <person name="Covington C.T."/>
            <person name="Poyet M."/>
            <person name="Crothers J."/>
            <person name="Moses P.L."/>
            <person name="Tolonen A.C."/>
            <person name="Vlamakis H."/>
            <person name="Alm E.J."/>
            <person name="Xavier R.J."/>
        </authorList>
    </citation>
    <scope>NUCLEOTIDE SEQUENCE [LARGE SCALE GENOMIC DNA]</scope>
    <source>
        <strain evidence="3">bf_0095</strain>
    </source>
</reference>
<dbReference type="OrthoDB" id="2781884at2"/>
<dbReference type="InterPro" id="IPR011604">
    <property type="entry name" value="PDDEXK-like_dom_sf"/>
</dbReference>
<sequence length="370" mass="42714">MVLRKDNEINMCPLSSKIKYKQLTRIAPSHFYAMVQCPYKVVLAEAFDRRPLIPLSPNTYIGSVFHKLMEKIAKGQVTEETFNEVWENEIKSKEDELRQEGITFCLPLKNHVQNIGLKKILIKNQLKASQSTSTNKNKSIEFLSEKWLQNEDGTVGGMADLITKSANSTSISDFKTGKLTYSMVDESGEIISLVKEEYEYQLKLYAQLYFINYKVYPDHLYIIDMNKNSIEIDFTHEECQSLYKQAQNLLLEVNINIQKKQFSTLANCSTSNCRYCLYRPACVFYHSWLPTNLQTNDVVGKLINTKRFLNGNVNVTLEVDKRLISIVEIEPSFAVEEYKGGDFLGFYGLKRKNENTYSMNKYSCIDDLNQ</sequence>
<gene>
    <name evidence="2" type="ORF">EAJ06_02625</name>
</gene>
<dbReference type="Gene3D" id="3.90.320.10">
    <property type="match status" value="1"/>
</dbReference>
<name>A0A4Q5HHZ6_9BACE</name>
<dbReference type="SUPFAM" id="SSF52980">
    <property type="entry name" value="Restriction endonuclease-like"/>
    <property type="match status" value="1"/>
</dbReference>
<evidence type="ECO:0000259" key="1">
    <source>
        <dbReference type="Pfam" id="PF12705"/>
    </source>
</evidence>
<dbReference type="PANTHER" id="PTHR36531">
    <property type="entry name" value="CRISPR-ASSOCIATED EXONUCLEASE CAS4"/>
    <property type="match status" value="1"/>
</dbReference>
<dbReference type="PANTHER" id="PTHR36531:SF2">
    <property type="entry name" value="CRISPR-ASSOCIATED EXONUCLEASE CAS4"/>
    <property type="match status" value="1"/>
</dbReference>
<proteinExistence type="predicted"/>
<dbReference type="EMBL" id="RCXO01000002">
    <property type="protein sequence ID" value="RYT82526.1"/>
    <property type="molecule type" value="Genomic_DNA"/>
</dbReference>
<dbReference type="InterPro" id="IPR038726">
    <property type="entry name" value="PDDEXK_AddAB-type"/>
</dbReference>
<dbReference type="Proteomes" id="UP000291191">
    <property type="component" value="Unassembled WGS sequence"/>
</dbReference>
<dbReference type="InterPro" id="IPR051827">
    <property type="entry name" value="Cas4_exonuclease"/>
</dbReference>
<evidence type="ECO:0000313" key="2">
    <source>
        <dbReference type="EMBL" id="RYT82526.1"/>
    </source>
</evidence>
<accession>A0A4Q5HHZ6</accession>
<dbReference type="InterPro" id="IPR011335">
    <property type="entry name" value="Restrct_endonuc-II-like"/>
</dbReference>
<organism evidence="2 3">
    <name type="scientific">Bacteroides intestinalis</name>
    <dbReference type="NCBI Taxonomy" id="329854"/>
    <lineage>
        <taxon>Bacteria</taxon>
        <taxon>Pseudomonadati</taxon>
        <taxon>Bacteroidota</taxon>
        <taxon>Bacteroidia</taxon>
        <taxon>Bacteroidales</taxon>
        <taxon>Bacteroidaceae</taxon>
        <taxon>Bacteroides</taxon>
    </lineage>
</organism>
<comment type="caution">
    <text evidence="2">The sequence shown here is derived from an EMBL/GenBank/DDBJ whole genome shotgun (WGS) entry which is preliminary data.</text>
</comment>
<feature type="domain" description="PD-(D/E)XK endonuclease-like" evidence="1">
    <location>
        <begin position="26"/>
        <end position="282"/>
    </location>
</feature>
<keyword evidence="3" id="KW-1185">Reference proteome</keyword>
<dbReference type="AlphaFoldDB" id="A0A4Q5HHZ6"/>